<reference evidence="5" key="1">
    <citation type="submission" date="2016-11" db="EMBL/GenBank/DDBJ databases">
        <authorList>
            <person name="Varghese N."/>
            <person name="Submissions S."/>
        </authorList>
    </citation>
    <scope>NUCLEOTIDE SEQUENCE [LARGE SCALE GENOMIC DNA]</scope>
    <source>
        <strain evidence="5">DSM 9756</strain>
    </source>
</reference>
<feature type="domain" description="Alanine dehydrogenase/pyridine nucleotide transhydrogenase NAD(H)-binding" evidence="2">
    <location>
        <begin position="187"/>
        <end position="372"/>
    </location>
</feature>
<dbReference type="CDD" id="cd12189">
    <property type="entry name" value="LKR_SDH_like"/>
    <property type="match status" value="1"/>
</dbReference>
<dbReference type="RefSeq" id="WP_073037782.1">
    <property type="nucleotide sequence ID" value="NZ_FQVB01000009.1"/>
</dbReference>
<evidence type="ECO:0000259" key="3">
    <source>
        <dbReference type="SMART" id="SM01003"/>
    </source>
</evidence>
<dbReference type="GO" id="GO:0004753">
    <property type="term" value="F:saccharopine dehydrogenase activity"/>
    <property type="evidence" value="ECO:0007669"/>
    <property type="project" value="TreeGrafter"/>
</dbReference>
<dbReference type="Gene3D" id="3.40.50.720">
    <property type="entry name" value="NAD(P)-binding Rossmann-like Domain"/>
    <property type="match status" value="2"/>
</dbReference>
<evidence type="ECO:0000313" key="4">
    <source>
        <dbReference type="EMBL" id="SHE97392.1"/>
    </source>
</evidence>
<evidence type="ECO:0000259" key="2">
    <source>
        <dbReference type="SMART" id="SM01002"/>
    </source>
</evidence>
<dbReference type="Proteomes" id="UP000184076">
    <property type="component" value="Unassembled WGS sequence"/>
</dbReference>
<dbReference type="EMBL" id="FQVB01000009">
    <property type="protein sequence ID" value="SHE97392.1"/>
    <property type="molecule type" value="Genomic_DNA"/>
</dbReference>
<dbReference type="GO" id="GO:0019878">
    <property type="term" value="P:lysine biosynthetic process via aminoadipic acid"/>
    <property type="evidence" value="ECO:0007669"/>
    <property type="project" value="TreeGrafter"/>
</dbReference>
<dbReference type="FunFam" id="3.40.50.720:FF:000087">
    <property type="entry name" value="alpha-aminoadipic semialdehyde synthase, mitochondrial"/>
    <property type="match status" value="1"/>
</dbReference>
<evidence type="ECO:0000256" key="1">
    <source>
        <dbReference type="ARBA" id="ARBA00023002"/>
    </source>
</evidence>
<dbReference type="SMART" id="SM01002">
    <property type="entry name" value="AlaDh_PNT_C"/>
    <property type="match status" value="1"/>
</dbReference>
<dbReference type="OrthoDB" id="502334at2"/>
<accession>A0A1M4XVV5</accession>
<dbReference type="SMART" id="SM01003">
    <property type="entry name" value="AlaDh_PNT_N"/>
    <property type="match status" value="1"/>
</dbReference>
<dbReference type="InterPro" id="IPR051168">
    <property type="entry name" value="AASS"/>
</dbReference>
<dbReference type="SUPFAM" id="SSF52283">
    <property type="entry name" value="Formate/glycerate dehydrogenase catalytic domain-like"/>
    <property type="match status" value="1"/>
</dbReference>
<proteinExistence type="predicted"/>
<keyword evidence="1" id="KW-0560">Oxidoreductase</keyword>
<dbReference type="AlphaFoldDB" id="A0A1M4XVV5"/>
<dbReference type="Pfam" id="PF05222">
    <property type="entry name" value="AlaDh_PNT_N"/>
    <property type="match status" value="1"/>
</dbReference>
<dbReference type="STRING" id="1121391.SAMN02745206_01125"/>
<gene>
    <name evidence="4" type="ORF">SAMN02745206_01125</name>
</gene>
<dbReference type="InterPro" id="IPR007698">
    <property type="entry name" value="AlaDH/PNT_NAD(H)-bd"/>
</dbReference>
<feature type="domain" description="Alanine dehydrogenase/pyridine nucleotide transhydrogenase N-terminal" evidence="3">
    <location>
        <begin position="6"/>
        <end position="137"/>
    </location>
</feature>
<evidence type="ECO:0000313" key="5">
    <source>
        <dbReference type="Proteomes" id="UP000184076"/>
    </source>
</evidence>
<protein>
    <submittedName>
        <fullName evidence="4">Alpha-aminoadipic semialdehyde synthase</fullName>
    </submittedName>
</protein>
<dbReference type="InterPro" id="IPR007886">
    <property type="entry name" value="AlaDH/PNT_N"/>
</dbReference>
<keyword evidence="5" id="KW-1185">Reference proteome</keyword>
<organism evidence="4 5">
    <name type="scientific">Desulfacinum infernum DSM 9756</name>
    <dbReference type="NCBI Taxonomy" id="1121391"/>
    <lineage>
        <taxon>Bacteria</taxon>
        <taxon>Pseudomonadati</taxon>
        <taxon>Thermodesulfobacteriota</taxon>
        <taxon>Syntrophobacteria</taxon>
        <taxon>Syntrophobacterales</taxon>
        <taxon>Syntrophobacteraceae</taxon>
        <taxon>Desulfacinum</taxon>
    </lineage>
</organism>
<dbReference type="GO" id="GO:0005737">
    <property type="term" value="C:cytoplasm"/>
    <property type="evidence" value="ECO:0007669"/>
    <property type="project" value="TreeGrafter"/>
</dbReference>
<sequence length="440" mass="48596">MNVALGIRREDKNEWERRVPLTPDQVGSLIRDHGLSVIVQPSELRVFPDDAYREAGALVQEDLSPCRIVLGVKEMPASLFRPGTLYVFFSHTIKGQSYNMPMLRALMGAGAHLMDYERIVDSAGRRLVLFGRYAGLAGMIESLHALGRRLAWEGCDPGLNPFLSVQQPYRYETLENALGRLKEEAAAALEKSGVPESLGPVVIGVLGYGNVARGALEILDSCFPVRRWKPRDLLSGAVADASRRMLHVVVFGEKDTVRRSDGGSFDLQDYYAHPEKYRPALAPYLPHLTVLINAIYWDPRYPVLVTAENLREVYAHPKAKLQVIGDITCDIEGSIAVTRKATSPSDPCYVYDVETDGLLDGMEGGRGPVIMAVDNLPCEFPREASEDFGKALMPFLPELCRLDLNDPGAPAALPDPLKPALIVHRGELTPDYAYLKPFLA</sequence>
<name>A0A1M4XVV5_9BACT</name>
<dbReference type="PANTHER" id="PTHR11133">
    <property type="entry name" value="SACCHAROPINE DEHYDROGENASE"/>
    <property type="match status" value="1"/>
</dbReference>
<dbReference type="PANTHER" id="PTHR11133:SF22">
    <property type="entry name" value="ALPHA-AMINOADIPIC SEMIALDEHYDE SYNTHASE, MITOCHONDRIAL"/>
    <property type="match status" value="1"/>
</dbReference>